<comment type="caution">
    <text evidence="1">The sequence shown here is derived from an EMBL/GenBank/DDBJ whole genome shotgun (WGS) entry which is preliminary data.</text>
</comment>
<gene>
    <name evidence="1" type="ORF">DHETER_LOCUS9192</name>
</gene>
<accession>A0ACA9NHR5</accession>
<protein>
    <submittedName>
        <fullName evidence="1">582_t:CDS:1</fullName>
    </submittedName>
</protein>
<organism evidence="1 2">
    <name type="scientific">Dentiscutata heterogama</name>
    <dbReference type="NCBI Taxonomy" id="1316150"/>
    <lineage>
        <taxon>Eukaryota</taxon>
        <taxon>Fungi</taxon>
        <taxon>Fungi incertae sedis</taxon>
        <taxon>Mucoromycota</taxon>
        <taxon>Glomeromycotina</taxon>
        <taxon>Glomeromycetes</taxon>
        <taxon>Diversisporales</taxon>
        <taxon>Gigasporaceae</taxon>
        <taxon>Dentiscutata</taxon>
    </lineage>
</organism>
<dbReference type="EMBL" id="CAJVPU010015791">
    <property type="protein sequence ID" value="CAG8648894.1"/>
    <property type="molecule type" value="Genomic_DNA"/>
</dbReference>
<sequence>FAGTGNIIQGHKQPYKVHEQSGVDEPPSRLRKRNHSTNYAESSSREESNSDYEEKSKRVKNEPIRSLNEFSSSFPKLPDDDENDESESEAITRKLNKLKKRLEAQPRNDWIVGTINVSKKFKEFQIQLIENVINGRACNNIAIGLDGNFILNDGSDLGKKASRVFNNLKEDLPSVQIKRTTENEHRFNYLDPLLRPFFCGDSKDYEIRMDKSVNGSLKRPDFSCRINDITILNSEIKPLGCTELQKNKDFVKVHLRSKRSINQLLNEGGPNQSIIFLNMGDDVNSYVMDLQYDGIYRSCPLLATKLVTEKALFPMLVLSVYHIDKIEQHVQGIASEFMSRRSSQYNYSEQIGYMIEELSSSEFKELL</sequence>
<evidence type="ECO:0000313" key="2">
    <source>
        <dbReference type="Proteomes" id="UP000789702"/>
    </source>
</evidence>
<feature type="non-terminal residue" evidence="1">
    <location>
        <position position="367"/>
    </location>
</feature>
<proteinExistence type="predicted"/>
<dbReference type="Proteomes" id="UP000789702">
    <property type="component" value="Unassembled WGS sequence"/>
</dbReference>
<feature type="non-terminal residue" evidence="1">
    <location>
        <position position="1"/>
    </location>
</feature>
<evidence type="ECO:0000313" key="1">
    <source>
        <dbReference type="EMBL" id="CAG8648894.1"/>
    </source>
</evidence>
<name>A0ACA9NHR5_9GLOM</name>
<reference evidence="1" key="1">
    <citation type="submission" date="2021-06" db="EMBL/GenBank/DDBJ databases">
        <authorList>
            <person name="Kallberg Y."/>
            <person name="Tangrot J."/>
            <person name="Rosling A."/>
        </authorList>
    </citation>
    <scope>NUCLEOTIDE SEQUENCE</scope>
    <source>
        <strain evidence="1">IL203A</strain>
    </source>
</reference>
<keyword evidence="2" id="KW-1185">Reference proteome</keyword>